<dbReference type="EMBL" id="KN837305">
    <property type="protein sequence ID" value="KIJ28460.1"/>
    <property type="molecule type" value="Genomic_DNA"/>
</dbReference>
<feature type="region of interest" description="Disordered" evidence="1">
    <location>
        <begin position="145"/>
        <end position="208"/>
    </location>
</feature>
<dbReference type="Pfam" id="PF20149">
    <property type="entry name" value="DUF6532"/>
    <property type="match status" value="1"/>
</dbReference>
<name>A0A0C9UTH7_SPHS4</name>
<evidence type="ECO:0000313" key="4">
    <source>
        <dbReference type="Proteomes" id="UP000054279"/>
    </source>
</evidence>
<gene>
    <name evidence="3" type="ORF">M422DRAFT_270234</name>
</gene>
<evidence type="ECO:0000256" key="1">
    <source>
        <dbReference type="SAM" id="MobiDB-lite"/>
    </source>
</evidence>
<feature type="compositionally biased region" description="Polar residues" evidence="1">
    <location>
        <begin position="181"/>
        <end position="195"/>
    </location>
</feature>
<organism evidence="3 4">
    <name type="scientific">Sphaerobolus stellatus (strain SS14)</name>
    <dbReference type="NCBI Taxonomy" id="990650"/>
    <lineage>
        <taxon>Eukaryota</taxon>
        <taxon>Fungi</taxon>
        <taxon>Dikarya</taxon>
        <taxon>Basidiomycota</taxon>
        <taxon>Agaricomycotina</taxon>
        <taxon>Agaricomycetes</taxon>
        <taxon>Phallomycetidae</taxon>
        <taxon>Geastrales</taxon>
        <taxon>Sphaerobolaceae</taxon>
        <taxon>Sphaerobolus</taxon>
    </lineage>
</organism>
<feature type="domain" description="DUF6532" evidence="2">
    <location>
        <begin position="4"/>
        <end position="104"/>
    </location>
</feature>
<dbReference type="HOGENOM" id="CLU_1321644_0_0_1"/>
<dbReference type="AlphaFoldDB" id="A0A0C9UTH7"/>
<dbReference type="Proteomes" id="UP000054279">
    <property type="component" value="Unassembled WGS sequence"/>
</dbReference>
<evidence type="ECO:0000313" key="3">
    <source>
        <dbReference type="EMBL" id="KIJ28460.1"/>
    </source>
</evidence>
<keyword evidence="4" id="KW-1185">Reference proteome</keyword>
<accession>A0A0C9UTH7</accession>
<dbReference type="InterPro" id="IPR045341">
    <property type="entry name" value="DUF6532"/>
</dbReference>
<feature type="compositionally biased region" description="Low complexity" evidence="1">
    <location>
        <begin position="151"/>
        <end position="163"/>
    </location>
</feature>
<proteinExistence type="predicted"/>
<protein>
    <recommendedName>
        <fullName evidence="2">DUF6532 domain-containing protein</fullName>
    </recommendedName>
</protein>
<reference evidence="3 4" key="1">
    <citation type="submission" date="2014-06" db="EMBL/GenBank/DDBJ databases">
        <title>Evolutionary Origins and Diversification of the Mycorrhizal Mutualists.</title>
        <authorList>
            <consortium name="DOE Joint Genome Institute"/>
            <consortium name="Mycorrhizal Genomics Consortium"/>
            <person name="Kohler A."/>
            <person name="Kuo A."/>
            <person name="Nagy L.G."/>
            <person name="Floudas D."/>
            <person name="Copeland A."/>
            <person name="Barry K.W."/>
            <person name="Cichocki N."/>
            <person name="Veneault-Fourrey C."/>
            <person name="LaButti K."/>
            <person name="Lindquist E.A."/>
            <person name="Lipzen A."/>
            <person name="Lundell T."/>
            <person name="Morin E."/>
            <person name="Murat C."/>
            <person name="Riley R."/>
            <person name="Ohm R."/>
            <person name="Sun H."/>
            <person name="Tunlid A."/>
            <person name="Henrissat B."/>
            <person name="Grigoriev I.V."/>
            <person name="Hibbett D.S."/>
            <person name="Martin F."/>
        </authorList>
    </citation>
    <scope>NUCLEOTIDE SEQUENCE [LARGE SCALE GENOMIC DNA]</scope>
    <source>
        <strain evidence="3 4">SS14</strain>
    </source>
</reference>
<evidence type="ECO:0000259" key="2">
    <source>
        <dbReference type="Pfam" id="PF20149"/>
    </source>
</evidence>
<sequence>MHTYLISQQAFPEAAQLEDFVVQAFNQAHNDKGSNLEFDEVKAKLLRAHVSWVHNHWKEVAHSAIKVYDITGMPEMKQEQVIYLLEKYRYLYGDISVKSDGTYESLLNHAINYSNSKLEQCQTLQLGLYKAGMLAIAKNRSGLSDDDDFTVGDSSDSDGSVGDMEIDISDTGLRVVGGSGVTESTNEPRGDTTQARGADSALAEETNG</sequence>